<evidence type="ECO:0000259" key="5">
    <source>
        <dbReference type="Pfam" id="PF00732"/>
    </source>
</evidence>
<dbReference type="AlphaFoldDB" id="K5USR5"/>
<dbReference type="Gene3D" id="3.30.560.10">
    <property type="entry name" value="Glucose Oxidase, domain 3"/>
    <property type="match status" value="1"/>
</dbReference>
<evidence type="ECO:0000256" key="4">
    <source>
        <dbReference type="ARBA" id="ARBA00022827"/>
    </source>
</evidence>
<organism evidence="6 7">
    <name type="scientific">Phanerochaete carnosa (strain HHB-10118-sp)</name>
    <name type="common">White-rot fungus</name>
    <name type="synonym">Peniophora carnosa</name>
    <dbReference type="NCBI Taxonomy" id="650164"/>
    <lineage>
        <taxon>Eukaryota</taxon>
        <taxon>Fungi</taxon>
        <taxon>Dikarya</taxon>
        <taxon>Basidiomycota</taxon>
        <taxon>Agaricomycotina</taxon>
        <taxon>Agaricomycetes</taxon>
        <taxon>Polyporales</taxon>
        <taxon>Phanerochaetaceae</taxon>
        <taxon>Phanerochaete</taxon>
    </lineage>
</organism>
<sequence length="312" mass="33670">MANRRIFTSFSDLRPEYDFAIIGAGIGGSMLANRLSEDPSATVLVVEAGGNESGNTQMQVPFMGVRLTGGSADWKYVTTAQESMSSRKIACARGKALGGTTRIHLILMTWNNGGAEVWDRWAKITKDDGWGWDVAKHYYKKAYACRLVPPVDGRDIHGFVEASVHGEGPVAVSVPGQPTPLDKLVFGAAEELGRTWSFNTDFNAGTFLGTSYMQSSIGEGERSDAASAYLYSAAIRPNVDILTNTYVTKLVPAPGSQPSDFRTVELAQTRDGPKRIVTARKEVLLTAGVIGSPQILQLSGIGCRKIQSCLMR</sequence>
<dbReference type="EMBL" id="JH930474">
    <property type="protein sequence ID" value="EKM52971.1"/>
    <property type="molecule type" value="Genomic_DNA"/>
</dbReference>
<protein>
    <recommendedName>
        <fullName evidence="5">Glucose-methanol-choline oxidoreductase N-terminal domain-containing protein</fullName>
    </recommendedName>
</protein>
<dbReference type="InterPro" id="IPR036188">
    <property type="entry name" value="FAD/NAD-bd_sf"/>
</dbReference>
<dbReference type="PANTHER" id="PTHR11552:SF147">
    <property type="entry name" value="CHOLINE DEHYDROGENASE, MITOCHONDRIAL"/>
    <property type="match status" value="1"/>
</dbReference>
<dbReference type="InterPro" id="IPR000172">
    <property type="entry name" value="GMC_OxRdtase_N"/>
</dbReference>
<dbReference type="Gene3D" id="3.50.50.60">
    <property type="entry name" value="FAD/NAD(P)-binding domain"/>
    <property type="match status" value="1"/>
</dbReference>
<gene>
    <name evidence="6" type="ORF">PHACADRAFT_99375</name>
</gene>
<evidence type="ECO:0000256" key="3">
    <source>
        <dbReference type="ARBA" id="ARBA00022630"/>
    </source>
</evidence>
<feature type="domain" description="Glucose-methanol-choline oxidoreductase N-terminal" evidence="5">
    <location>
        <begin position="56"/>
        <end position="304"/>
    </location>
</feature>
<keyword evidence="7" id="KW-1185">Reference proteome</keyword>
<comment type="cofactor">
    <cofactor evidence="1">
        <name>FAD</name>
        <dbReference type="ChEBI" id="CHEBI:57692"/>
    </cofactor>
</comment>
<comment type="similarity">
    <text evidence="2">Belongs to the GMC oxidoreductase family.</text>
</comment>
<dbReference type="HOGENOM" id="CLU_002865_1_3_1"/>
<dbReference type="Proteomes" id="UP000008370">
    <property type="component" value="Unassembled WGS sequence"/>
</dbReference>
<dbReference type="GO" id="GO:0016614">
    <property type="term" value="F:oxidoreductase activity, acting on CH-OH group of donors"/>
    <property type="evidence" value="ECO:0007669"/>
    <property type="project" value="InterPro"/>
</dbReference>
<evidence type="ECO:0000256" key="1">
    <source>
        <dbReference type="ARBA" id="ARBA00001974"/>
    </source>
</evidence>
<dbReference type="KEGG" id="pco:PHACADRAFT_99375"/>
<dbReference type="GO" id="GO:0050660">
    <property type="term" value="F:flavin adenine dinucleotide binding"/>
    <property type="evidence" value="ECO:0007669"/>
    <property type="project" value="InterPro"/>
</dbReference>
<dbReference type="GeneID" id="18921050"/>
<proteinExistence type="inferred from homology"/>
<dbReference type="OrthoDB" id="269227at2759"/>
<dbReference type="PANTHER" id="PTHR11552">
    <property type="entry name" value="GLUCOSE-METHANOL-CHOLINE GMC OXIDOREDUCTASE"/>
    <property type="match status" value="1"/>
</dbReference>
<evidence type="ECO:0000256" key="2">
    <source>
        <dbReference type="ARBA" id="ARBA00010790"/>
    </source>
</evidence>
<accession>K5USR5</accession>
<dbReference type="RefSeq" id="XP_007397686.1">
    <property type="nucleotide sequence ID" value="XM_007397624.1"/>
</dbReference>
<dbReference type="InterPro" id="IPR012132">
    <property type="entry name" value="GMC_OxRdtase"/>
</dbReference>
<keyword evidence="4" id="KW-0274">FAD</keyword>
<dbReference type="STRING" id="650164.K5USR5"/>
<reference evidence="6 7" key="1">
    <citation type="journal article" date="2012" name="BMC Genomics">
        <title>Comparative genomics of the white-rot fungi, Phanerochaete carnosa and P. chrysosporium, to elucidate the genetic basis of the distinct wood types they colonize.</title>
        <authorList>
            <person name="Suzuki H."/>
            <person name="MacDonald J."/>
            <person name="Syed K."/>
            <person name="Salamov A."/>
            <person name="Hori C."/>
            <person name="Aerts A."/>
            <person name="Henrissat B."/>
            <person name="Wiebenga A."/>
            <person name="vanKuyk P.A."/>
            <person name="Barry K."/>
            <person name="Lindquist E."/>
            <person name="LaButti K."/>
            <person name="Lapidus A."/>
            <person name="Lucas S."/>
            <person name="Coutinho P."/>
            <person name="Gong Y."/>
            <person name="Samejima M."/>
            <person name="Mahadevan R."/>
            <person name="Abou-Zaid M."/>
            <person name="de Vries R.P."/>
            <person name="Igarashi K."/>
            <person name="Yadav J.S."/>
            <person name="Grigoriev I.V."/>
            <person name="Master E.R."/>
        </authorList>
    </citation>
    <scope>NUCLEOTIDE SEQUENCE [LARGE SCALE GENOMIC DNA]</scope>
    <source>
        <strain evidence="6 7">HHB-10118-sp</strain>
    </source>
</reference>
<evidence type="ECO:0000313" key="7">
    <source>
        <dbReference type="Proteomes" id="UP000008370"/>
    </source>
</evidence>
<name>K5USR5_PHACS</name>
<dbReference type="SUPFAM" id="SSF51905">
    <property type="entry name" value="FAD/NAD(P)-binding domain"/>
    <property type="match status" value="1"/>
</dbReference>
<dbReference type="Pfam" id="PF00732">
    <property type="entry name" value="GMC_oxred_N"/>
    <property type="match status" value="1"/>
</dbReference>
<evidence type="ECO:0000313" key="6">
    <source>
        <dbReference type="EMBL" id="EKM52971.1"/>
    </source>
</evidence>
<dbReference type="InParanoid" id="K5USR5"/>
<keyword evidence="3" id="KW-0285">Flavoprotein</keyword>